<dbReference type="Gene3D" id="1.10.10.2010">
    <property type="match status" value="1"/>
</dbReference>
<dbReference type="Pfam" id="PF17862">
    <property type="entry name" value="AAA_lid_3"/>
    <property type="match status" value="2"/>
</dbReference>
<feature type="compositionally biased region" description="Basic and acidic residues" evidence="4">
    <location>
        <begin position="120"/>
        <end position="129"/>
    </location>
</feature>
<gene>
    <name evidence="6" type="ORF">HKI87_02g12890</name>
</gene>
<evidence type="ECO:0000259" key="5">
    <source>
        <dbReference type="SMART" id="SM00382"/>
    </source>
</evidence>
<dbReference type="Pfam" id="PF00004">
    <property type="entry name" value="AAA"/>
    <property type="match status" value="2"/>
</dbReference>
<dbReference type="InterPro" id="IPR003593">
    <property type="entry name" value="AAA+_ATPase"/>
</dbReference>
<dbReference type="GO" id="GO:0042254">
    <property type="term" value="P:ribosome biogenesis"/>
    <property type="evidence" value="ECO:0007669"/>
    <property type="project" value="TreeGrafter"/>
</dbReference>
<dbReference type="GO" id="GO:0005634">
    <property type="term" value="C:nucleus"/>
    <property type="evidence" value="ECO:0007669"/>
    <property type="project" value="TreeGrafter"/>
</dbReference>
<keyword evidence="3" id="KW-0067">ATP-binding</keyword>
<sequence>MRRKSATGDPLLVPRIEQYAQNHSVDDPQDVAKWLRGVFKEYERKPWQPFVQAVQRAISKVQVRKAHLVIEDVDEEELVPAAPSAQRAGGSTPELRGGEVGSSKPNLTVEHRGNGAGKRKQQDAQDSGRAKRKAVHNRIKPQGTTKKEYSVGYADLGGLEKEIASLQQIVVRPLRHPEVYTWLGVEPPRGVLLHGPPGCGKTALARAVANEAGVPIFSIAGPEVVSSMSGESEQKLRQLFSDALEAAPSVIFIDEIDSLAPKRESAAKEMERRIVAQLLSCMDDLASPPAAPDKGATDEASLLRAAREACEARTRHVVVIGATNRPDSIDPALRRSGRFDREVCVGIPDEAARASILRVVTRALRLDGLVDVGHLARKTPGYVAADLRALAKEAAASAISRSFAGLAKAGDAAGEVERLPAECLVALAVKKEDFDAALKCVQPSIQREGFATVPGVTWADVGALNEIKDELHFAITLPIQQPERFKALGLNAATGVLLYGPPGCGKTLVAKAIANDCGANFISIKGPELLNKYVGESERSVRQLFTRARAASPCVLFFDELDALAPRRGGDSGNAASERVVNQLLTEMDGTDERSQVYLIATTNRPDIIDPALLRPGRLDKLLYVPLPKGPERVSIMETCLQKVPVQPGLDWRSTLASDACAGFSGADIAALVRECAVAALKSDSLAVGESHLKTALENTHPSVSRSDEQLYERLRGKLRRSRGVNAKNGKTPP</sequence>
<feature type="domain" description="AAA+ ATPase" evidence="5">
    <location>
        <begin position="187"/>
        <end position="349"/>
    </location>
</feature>
<dbReference type="InterPro" id="IPR031996">
    <property type="entry name" value="NVL2_nucleolin-bd"/>
</dbReference>
<evidence type="ECO:0000256" key="1">
    <source>
        <dbReference type="ARBA" id="ARBA00006914"/>
    </source>
</evidence>
<accession>A0AAX4P0Y7</accession>
<dbReference type="Pfam" id="PF16725">
    <property type="entry name" value="Nucleolin_bd"/>
    <property type="match status" value="1"/>
</dbReference>
<evidence type="ECO:0000256" key="4">
    <source>
        <dbReference type="SAM" id="MobiDB-lite"/>
    </source>
</evidence>
<evidence type="ECO:0000313" key="6">
    <source>
        <dbReference type="EMBL" id="WZN59763.1"/>
    </source>
</evidence>
<dbReference type="GO" id="GO:0005524">
    <property type="term" value="F:ATP binding"/>
    <property type="evidence" value="ECO:0007669"/>
    <property type="project" value="UniProtKB-KW"/>
</dbReference>
<dbReference type="GO" id="GO:0003723">
    <property type="term" value="F:RNA binding"/>
    <property type="evidence" value="ECO:0007669"/>
    <property type="project" value="TreeGrafter"/>
</dbReference>
<organism evidence="6 7">
    <name type="scientific">Chloropicon roscoffensis</name>
    <dbReference type="NCBI Taxonomy" id="1461544"/>
    <lineage>
        <taxon>Eukaryota</taxon>
        <taxon>Viridiplantae</taxon>
        <taxon>Chlorophyta</taxon>
        <taxon>Chloropicophyceae</taxon>
        <taxon>Chloropicales</taxon>
        <taxon>Chloropicaceae</taxon>
        <taxon>Chloropicon</taxon>
    </lineage>
</organism>
<dbReference type="GO" id="GO:0016887">
    <property type="term" value="F:ATP hydrolysis activity"/>
    <property type="evidence" value="ECO:0007669"/>
    <property type="project" value="InterPro"/>
</dbReference>
<dbReference type="Gene3D" id="1.10.8.60">
    <property type="match status" value="2"/>
</dbReference>
<keyword evidence="2" id="KW-0547">Nucleotide-binding</keyword>
<feature type="compositionally biased region" description="Basic residues" evidence="4">
    <location>
        <begin position="130"/>
        <end position="139"/>
    </location>
</feature>
<dbReference type="Gene3D" id="3.40.50.300">
    <property type="entry name" value="P-loop containing nucleotide triphosphate hydrolases"/>
    <property type="match status" value="2"/>
</dbReference>
<dbReference type="InterPro" id="IPR038100">
    <property type="entry name" value="NLV2_N_sf"/>
</dbReference>
<dbReference type="GO" id="GO:1990275">
    <property type="term" value="F:preribosome binding"/>
    <property type="evidence" value="ECO:0007669"/>
    <property type="project" value="TreeGrafter"/>
</dbReference>
<dbReference type="Proteomes" id="UP001472866">
    <property type="component" value="Chromosome 02"/>
</dbReference>
<dbReference type="SMART" id="SM00382">
    <property type="entry name" value="AAA"/>
    <property type="match status" value="2"/>
</dbReference>
<proteinExistence type="inferred from homology"/>
<dbReference type="InterPro" id="IPR050168">
    <property type="entry name" value="AAA_ATPase_domain"/>
</dbReference>
<feature type="domain" description="AAA+ ATPase" evidence="5">
    <location>
        <begin position="492"/>
        <end position="629"/>
    </location>
</feature>
<evidence type="ECO:0000256" key="3">
    <source>
        <dbReference type="ARBA" id="ARBA00022840"/>
    </source>
</evidence>
<evidence type="ECO:0000256" key="2">
    <source>
        <dbReference type="ARBA" id="ARBA00022741"/>
    </source>
</evidence>
<dbReference type="InterPro" id="IPR041569">
    <property type="entry name" value="AAA_lid_3"/>
</dbReference>
<protein>
    <submittedName>
        <fullName evidence="6">Ribosome biogenesis ATPase nvl</fullName>
    </submittedName>
</protein>
<dbReference type="AlphaFoldDB" id="A0AAX4P0Y7"/>
<dbReference type="InterPro" id="IPR003959">
    <property type="entry name" value="ATPase_AAA_core"/>
</dbReference>
<evidence type="ECO:0000313" key="7">
    <source>
        <dbReference type="Proteomes" id="UP001472866"/>
    </source>
</evidence>
<dbReference type="PRINTS" id="PR00830">
    <property type="entry name" value="ENDOLAPTASE"/>
</dbReference>
<comment type="similarity">
    <text evidence="1">Belongs to the AAA ATPase family.</text>
</comment>
<dbReference type="FunFam" id="3.40.50.300:FF:000365">
    <property type="entry name" value="Ribosome biogenesis ATPase RIX7"/>
    <property type="match status" value="1"/>
</dbReference>
<feature type="region of interest" description="Disordered" evidence="4">
    <location>
        <begin position="79"/>
        <end position="143"/>
    </location>
</feature>
<name>A0AAX4P0Y7_9CHLO</name>
<dbReference type="PROSITE" id="PS00674">
    <property type="entry name" value="AAA"/>
    <property type="match status" value="2"/>
</dbReference>
<dbReference type="EMBL" id="CP151502">
    <property type="protein sequence ID" value="WZN59763.1"/>
    <property type="molecule type" value="Genomic_DNA"/>
</dbReference>
<keyword evidence="7" id="KW-1185">Reference proteome</keyword>
<dbReference type="PANTHER" id="PTHR23077:SF171">
    <property type="entry name" value="NUCLEAR VALOSIN-CONTAINING PROTEIN-LIKE"/>
    <property type="match status" value="1"/>
</dbReference>
<dbReference type="SUPFAM" id="SSF52540">
    <property type="entry name" value="P-loop containing nucleoside triphosphate hydrolases"/>
    <property type="match status" value="2"/>
</dbReference>
<reference evidence="6 7" key="1">
    <citation type="submission" date="2024-03" db="EMBL/GenBank/DDBJ databases">
        <title>Complete genome sequence of the green alga Chloropicon roscoffensis RCC1871.</title>
        <authorList>
            <person name="Lemieux C."/>
            <person name="Pombert J.-F."/>
            <person name="Otis C."/>
            <person name="Turmel M."/>
        </authorList>
    </citation>
    <scope>NUCLEOTIDE SEQUENCE [LARGE SCALE GENOMIC DNA]</scope>
    <source>
        <strain evidence="6 7">RCC1871</strain>
    </source>
</reference>
<dbReference type="PANTHER" id="PTHR23077">
    <property type="entry name" value="AAA-FAMILY ATPASE"/>
    <property type="match status" value="1"/>
</dbReference>
<dbReference type="InterPro" id="IPR027417">
    <property type="entry name" value="P-loop_NTPase"/>
</dbReference>
<dbReference type="FunFam" id="3.40.50.300:FF:000149">
    <property type="entry name" value="Nuclear valosin-containing protein-like"/>
    <property type="match status" value="1"/>
</dbReference>
<dbReference type="InterPro" id="IPR003960">
    <property type="entry name" value="ATPase_AAA_CS"/>
</dbReference>